<dbReference type="SMART" id="SM00065">
    <property type="entry name" value="GAF"/>
    <property type="match status" value="1"/>
</dbReference>
<accession>A0A9X1INJ9</accession>
<evidence type="ECO:0000313" key="5">
    <source>
        <dbReference type="Proteomes" id="UP001139095"/>
    </source>
</evidence>
<feature type="domain" description="HD-GYP" evidence="3">
    <location>
        <begin position="752"/>
        <end position="961"/>
    </location>
</feature>
<name>A0A9X1INJ9_9GAMM</name>
<dbReference type="InterPro" id="IPR003018">
    <property type="entry name" value="GAF"/>
</dbReference>
<feature type="transmembrane region" description="Helical" evidence="1">
    <location>
        <begin position="353"/>
        <end position="371"/>
    </location>
</feature>
<keyword evidence="1" id="KW-0472">Membrane</keyword>
<dbReference type="InterPro" id="IPR003660">
    <property type="entry name" value="HAMP_dom"/>
</dbReference>
<dbReference type="InterPro" id="IPR029016">
    <property type="entry name" value="GAF-like_dom_sf"/>
</dbReference>
<feature type="domain" description="HAMP" evidence="2">
    <location>
        <begin position="372"/>
        <end position="425"/>
    </location>
</feature>
<dbReference type="InterPro" id="IPR037522">
    <property type="entry name" value="HD_GYP_dom"/>
</dbReference>
<dbReference type="SUPFAM" id="SSF55781">
    <property type="entry name" value="GAF domain-like"/>
    <property type="match status" value="1"/>
</dbReference>
<keyword evidence="1" id="KW-1133">Transmembrane helix</keyword>
<dbReference type="PROSITE" id="PS51832">
    <property type="entry name" value="HD_GYP"/>
    <property type="match status" value="1"/>
</dbReference>
<dbReference type="Gene3D" id="3.30.450.40">
    <property type="match status" value="1"/>
</dbReference>
<dbReference type="Proteomes" id="UP001139095">
    <property type="component" value="Unassembled WGS sequence"/>
</dbReference>
<dbReference type="PANTHER" id="PTHR43155:SF2">
    <property type="entry name" value="CYCLIC DI-GMP PHOSPHODIESTERASE PA4108"/>
    <property type="match status" value="1"/>
</dbReference>
<keyword evidence="1" id="KW-0812">Transmembrane</keyword>
<comment type="caution">
    <text evidence="4">The sequence shown here is derived from an EMBL/GenBank/DDBJ whole genome shotgun (WGS) entry which is preliminary data.</text>
</comment>
<proteinExistence type="predicted"/>
<dbReference type="PROSITE" id="PS50885">
    <property type="entry name" value="HAMP"/>
    <property type="match status" value="1"/>
</dbReference>
<evidence type="ECO:0000256" key="1">
    <source>
        <dbReference type="SAM" id="Phobius"/>
    </source>
</evidence>
<dbReference type="AlphaFoldDB" id="A0A9X1INJ9"/>
<dbReference type="InterPro" id="IPR003607">
    <property type="entry name" value="HD/PDEase_dom"/>
</dbReference>
<evidence type="ECO:0000313" key="4">
    <source>
        <dbReference type="EMBL" id="MCB5162528.1"/>
    </source>
</evidence>
<sequence length="981" mass="110620">MPHRKPKKRLISVQSLLIISSVTLALIVAGTMLTLGQHGVNNALKAALEEQFNTIGMMVRERARRLTEPVQSQLSILIHDQITTAPDLSTRLSRLPVFSEVLKSNSTIRNVYVGYPNGEFFLIRKTDTDLIRSSFDLKRTTAYLVQTITQDVDGSKVGEYRLYDADLHLQEVRQKPDYIYDPRERPWYKASEKTARSVTSSPYTFFTSQKVGVTISQRSISASSIVGFDATIEQLTSEVKSLQMIPGSEIAITEMDGTLVAYSDLSELLTRNAEGELVRQNILSLPSPILSTAARKMGMSSDYQHDVIDVMGEEWVVSSRPLEFGTVTGARLLLAVPADKLFASTRKIIRDQSIVIIVILALFIPFGILVIRQITKPLRLLSKDVQKLASFDFNHPISVSSRVREASELADTVERLRITIFRFLEINRTIAAEEDFNTLLVKTLDEIIATTETQAGVLYLTDNEGKALVPFASRVQNGHPMEMDIPSVPLSQQDSLLVRAITKKGAENVSASWQELEQMGLENVKEALDEPASHILATPLFNRSNDLVGIILLFETESIDPTLMRFAEALSGSAAVSVEARRLIAAQRELFESFIQLIAGAIDAKSPYTGGHCARVPELTKLLAKAAAEAESGPFEDFSLSRDDWESIHVASWLHDCGKITTPEFVIDKATKLETIYDRIHEIRMRVEVMKREAEICSLRNVLKKEDIAFDETTLQAELAQLDEDFAFIARFNQGGEYLDESKQDRMNAIAQKTWTRTLDDRLGISHEEWHRKNRTAPAVLPVTEPLLADKPEHLFERPESEALPEGNPWGFKMEVPEYLYHRGEMHNLSIQRGTLTPEDRYKINEHIVQTIKMLDKLPFPKHLRNVPELAGGHHEKMDGTGYPKRLTQHEMSPVARMMAVADIFEALTAVDRPYKKGKMLSEAIKIMSFMVENQHIDPDVFRLFLESKAYLIYAHEYMNPDQIDTVHIADFLSSRNSEIR</sequence>
<dbReference type="GO" id="GO:0007165">
    <property type="term" value="P:signal transduction"/>
    <property type="evidence" value="ECO:0007669"/>
    <property type="project" value="InterPro"/>
</dbReference>
<organism evidence="4 5">
    <name type="scientific">Marinomonas algarum</name>
    <dbReference type="NCBI Taxonomy" id="2883105"/>
    <lineage>
        <taxon>Bacteria</taxon>
        <taxon>Pseudomonadati</taxon>
        <taxon>Pseudomonadota</taxon>
        <taxon>Gammaproteobacteria</taxon>
        <taxon>Oceanospirillales</taxon>
        <taxon>Oceanospirillaceae</taxon>
        <taxon>Marinomonas</taxon>
    </lineage>
</organism>
<dbReference type="GO" id="GO:0016020">
    <property type="term" value="C:membrane"/>
    <property type="evidence" value="ECO:0007669"/>
    <property type="project" value="InterPro"/>
</dbReference>
<dbReference type="SMART" id="SM00471">
    <property type="entry name" value="HDc"/>
    <property type="match status" value="1"/>
</dbReference>
<dbReference type="Gene3D" id="1.10.3210.10">
    <property type="entry name" value="Hypothetical protein af1432"/>
    <property type="match status" value="2"/>
</dbReference>
<keyword evidence="5" id="KW-1185">Reference proteome</keyword>
<dbReference type="SUPFAM" id="SSF109604">
    <property type="entry name" value="HD-domain/PDEase-like"/>
    <property type="match status" value="2"/>
</dbReference>
<protein>
    <submittedName>
        <fullName evidence="4">Uncharacterized protein</fullName>
    </submittedName>
</protein>
<dbReference type="RefSeq" id="WP_226754878.1">
    <property type="nucleotide sequence ID" value="NZ_JAJATW010000018.1"/>
</dbReference>
<dbReference type="CDD" id="cd00077">
    <property type="entry name" value="HDc"/>
    <property type="match status" value="1"/>
</dbReference>
<evidence type="ECO:0000259" key="2">
    <source>
        <dbReference type="PROSITE" id="PS50885"/>
    </source>
</evidence>
<evidence type="ECO:0000259" key="3">
    <source>
        <dbReference type="PROSITE" id="PS51832"/>
    </source>
</evidence>
<reference evidence="4" key="1">
    <citation type="submission" date="2021-10" db="EMBL/GenBank/DDBJ databases">
        <title>Marinomonas pontica sp. nov., isolated from the Black Sea.</title>
        <authorList>
            <person name="Zhao L.-H."/>
            <person name="Xue J.-H."/>
        </authorList>
    </citation>
    <scope>NUCLEOTIDE SEQUENCE</scope>
    <source>
        <strain evidence="4">E8</strain>
    </source>
</reference>
<dbReference type="PANTHER" id="PTHR43155">
    <property type="entry name" value="CYCLIC DI-GMP PHOSPHODIESTERASE PA4108-RELATED"/>
    <property type="match status" value="1"/>
</dbReference>
<dbReference type="Pfam" id="PF13487">
    <property type="entry name" value="HD_5"/>
    <property type="match status" value="1"/>
</dbReference>
<dbReference type="Gene3D" id="3.30.450.20">
    <property type="entry name" value="PAS domain"/>
    <property type="match status" value="1"/>
</dbReference>
<dbReference type="EMBL" id="JAJATW010000018">
    <property type="protein sequence ID" value="MCB5162528.1"/>
    <property type="molecule type" value="Genomic_DNA"/>
</dbReference>
<dbReference type="Gene3D" id="6.10.340.10">
    <property type="match status" value="1"/>
</dbReference>
<gene>
    <name evidence="4" type="ORF">LG368_11545</name>
</gene>
<dbReference type="GO" id="GO:0008081">
    <property type="term" value="F:phosphoric diester hydrolase activity"/>
    <property type="evidence" value="ECO:0007669"/>
    <property type="project" value="UniProtKB-ARBA"/>
</dbReference>